<gene>
    <name evidence="3" type="ORF">AGERDE_LOCUS4385</name>
</gene>
<dbReference type="GO" id="GO:0042594">
    <property type="term" value="P:response to starvation"/>
    <property type="evidence" value="ECO:0007669"/>
    <property type="project" value="TreeGrafter"/>
</dbReference>
<reference evidence="3" key="1">
    <citation type="submission" date="2021-06" db="EMBL/GenBank/DDBJ databases">
        <authorList>
            <person name="Kallberg Y."/>
            <person name="Tangrot J."/>
            <person name="Rosling A."/>
        </authorList>
    </citation>
    <scope>NUCLEOTIDE SEQUENCE</scope>
    <source>
        <strain evidence="3">MT106</strain>
    </source>
</reference>
<feature type="domain" description="BCAS3 WD40" evidence="2">
    <location>
        <begin position="451"/>
        <end position="570"/>
    </location>
</feature>
<feature type="compositionally biased region" description="Low complexity" evidence="1">
    <location>
        <begin position="385"/>
        <end position="406"/>
    </location>
</feature>
<evidence type="ECO:0000256" key="1">
    <source>
        <dbReference type="SAM" id="MobiDB-lite"/>
    </source>
</evidence>
<dbReference type="InterPro" id="IPR048382">
    <property type="entry name" value="BCAS3_WD40"/>
</dbReference>
<feature type="compositionally biased region" description="Low complexity" evidence="1">
    <location>
        <begin position="625"/>
        <end position="635"/>
    </location>
</feature>
<comment type="caution">
    <text evidence="3">The sequence shown here is derived from an EMBL/GenBank/DDBJ whole genome shotgun (WGS) entry which is preliminary data.</text>
</comment>
<dbReference type="PANTHER" id="PTHR13268:SF0">
    <property type="entry name" value="BCAS3 MICROTUBULE ASSOCIATED CELL MIGRATION FACTOR"/>
    <property type="match status" value="1"/>
</dbReference>
<feature type="region of interest" description="Disordered" evidence="1">
    <location>
        <begin position="574"/>
        <end position="604"/>
    </location>
</feature>
<dbReference type="AlphaFoldDB" id="A0A9N8ZQJ1"/>
<feature type="region of interest" description="Disordered" evidence="1">
    <location>
        <begin position="364"/>
        <end position="406"/>
    </location>
</feature>
<dbReference type="EMBL" id="CAJVPL010000501">
    <property type="protein sequence ID" value="CAG8503864.1"/>
    <property type="molecule type" value="Genomic_DNA"/>
</dbReference>
<feature type="region of interest" description="Disordered" evidence="1">
    <location>
        <begin position="1072"/>
        <end position="1142"/>
    </location>
</feature>
<feature type="compositionally biased region" description="Polar residues" evidence="1">
    <location>
        <begin position="716"/>
        <end position="734"/>
    </location>
</feature>
<accession>A0A9N8ZQJ1</accession>
<feature type="compositionally biased region" description="Low complexity" evidence="1">
    <location>
        <begin position="364"/>
        <end position="376"/>
    </location>
</feature>
<feature type="region of interest" description="Disordered" evidence="1">
    <location>
        <begin position="709"/>
        <end position="765"/>
    </location>
</feature>
<dbReference type="Gene3D" id="2.130.10.10">
    <property type="entry name" value="YVTN repeat-like/Quinoprotein amine dehydrogenase"/>
    <property type="match status" value="1"/>
</dbReference>
<feature type="region of interest" description="Disordered" evidence="1">
    <location>
        <begin position="625"/>
        <end position="651"/>
    </location>
</feature>
<dbReference type="InterPro" id="IPR015943">
    <property type="entry name" value="WD40/YVTN_repeat-like_dom_sf"/>
</dbReference>
<feature type="region of interest" description="Disordered" evidence="1">
    <location>
        <begin position="292"/>
        <end position="320"/>
    </location>
</feature>
<name>A0A9N8ZQJ1_9GLOM</name>
<dbReference type="OrthoDB" id="25778at2759"/>
<organism evidence="3 4">
    <name type="scientific">Ambispora gerdemannii</name>
    <dbReference type="NCBI Taxonomy" id="144530"/>
    <lineage>
        <taxon>Eukaryota</taxon>
        <taxon>Fungi</taxon>
        <taxon>Fungi incertae sedis</taxon>
        <taxon>Mucoromycota</taxon>
        <taxon>Glomeromycotina</taxon>
        <taxon>Glomeromycetes</taxon>
        <taxon>Archaeosporales</taxon>
        <taxon>Ambisporaceae</taxon>
        <taxon>Ambispora</taxon>
    </lineage>
</organism>
<dbReference type="SUPFAM" id="SSF50978">
    <property type="entry name" value="WD40 repeat-like"/>
    <property type="match status" value="1"/>
</dbReference>
<dbReference type="InterPro" id="IPR045142">
    <property type="entry name" value="BCAS3-like"/>
</dbReference>
<feature type="compositionally biased region" description="Low complexity" evidence="1">
    <location>
        <begin position="1127"/>
        <end position="1142"/>
    </location>
</feature>
<feature type="compositionally biased region" description="Polar residues" evidence="1">
    <location>
        <begin position="641"/>
        <end position="651"/>
    </location>
</feature>
<evidence type="ECO:0000313" key="4">
    <source>
        <dbReference type="Proteomes" id="UP000789831"/>
    </source>
</evidence>
<feature type="domain" description="BCAS3 WD40" evidence="2">
    <location>
        <begin position="122"/>
        <end position="292"/>
    </location>
</feature>
<evidence type="ECO:0000259" key="2">
    <source>
        <dbReference type="Pfam" id="PF21034"/>
    </source>
</evidence>
<protein>
    <submittedName>
        <fullName evidence="3">10839_t:CDS:1</fullName>
    </submittedName>
</protein>
<dbReference type="GO" id="GO:0006914">
    <property type="term" value="P:autophagy"/>
    <property type="evidence" value="ECO:0007669"/>
    <property type="project" value="InterPro"/>
</dbReference>
<dbReference type="PANTHER" id="PTHR13268">
    <property type="entry name" value="BREAST CARCINOMA AMPLIFIED SEQUENCE 3"/>
    <property type="match status" value="1"/>
</dbReference>
<keyword evidence="4" id="KW-1185">Reference proteome</keyword>
<dbReference type="Proteomes" id="UP000789831">
    <property type="component" value="Unassembled WGS sequence"/>
</dbReference>
<dbReference type="Pfam" id="PF21034">
    <property type="entry name" value="BCAS3_WD40"/>
    <property type="match status" value="2"/>
</dbReference>
<proteinExistence type="predicted"/>
<sequence length="1213" mass="131277">MSSTASNSVGVKVEPKFLRDPSTLESISSALYGLSSYVAHNLPSTIASLRKVAGGASGELNNQAFLHQDYLQPQFSGDTDSQSLTVADSISVAKKEVIVYAAFDEIEVIALGAQNNSVKRSVLLLGYPDGFQIWDVSSPDNIHELISIRDSENFGEVSYLKVIPNPQKIPKDSPCENSRPLVALICKPTKSTHQENDEDSDALARPRSVLKFFSLKSHNVVKMMSFENEGTVTCVKCNERAIIVALSNPSRLYVLSTLTLDHTLPPLTDVGSHPITRAPIFSLGPRLLAYATTSQPPERGGKSDGDYLLGEADENNGGTGKYQEVAKDVAKGVAKEVVNGVKLLGDYGYQTISAYFSNGLNPPNPSASSSFPKSMPINIKNGSMSPNSRNSHSPQPSPSNNYYYNPKGGSASSISGDINGNGNAGLENEIIGAIMIRDIGFQTLQNTKLPPVVAHFQPHTHPVGHLSFNPSGTLLFSTSIQGHKFHIFEILGKRRRGGGQKTIKHIYRLSRGLTDASVGEGSVGWSVDSRWCAVASGRGTIHVFAINPYGGPADVPSHVKGWVINSEELYTSSTQSPVVRIKPRNPLPLDPTDPANFPSQSSNQLLPNIFTNDYYSMLQFEQNSSPAAASPMRRPSPLHPNGSSTSSSHNQQQIPYNGALITTNNNIINCPTSDLLRKPPGICLKFLPSLSVDSKSVNFFGGLHANLQRNTKRRSSPSTTINNMIHNNPLSGQSARRERRRTKSWTQNSSPSGKSTSLNYPNFEDEEEEDRFDNIGYQDILSLHPTGILTLHRVWMEGILIRDNGSQSKEEGSNNMIGMTGVPLTGSAAAVANMGRVLVGGAAGVVGMGMEFAGVGRKDAVRPGEPTLGLLVKYEDVVEWNLFRGQNWSEVKNAIESPNPSKDQEITVKKDNSKKWLAHAEIATHTTSRTSLPPPLWLSHQFSFQTYGTGYQESMKKGEVPQAKKLEIKRGVIVEEDGGCSFVGENGCVTNGNRSNRKVATVVVEDGRVVGRGLEDISANISNAMNTVLELNSDKLEAIIPLSFEDAYHVVSPNITTTAASLPPPSSSASMIPDLITLNTPPSSGPSPLMTATTNPNDITRVSQPLTDNNHTHSDSTASSPFDPQPTFSRSSSSASIRTTTSTTAFSEDMEVIQKDFCIEDDVADDASFFFTHDAENVLGSLPLKKEAYQQTTVSCDESVIEILFNRIKSSDL</sequence>
<dbReference type="GO" id="GO:0005737">
    <property type="term" value="C:cytoplasm"/>
    <property type="evidence" value="ECO:0007669"/>
    <property type="project" value="TreeGrafter"/>
</dbReference>
<feature type="compositionally biased region" description="Polar residues" evidence="1">
    <location>
        <begin position="744"/>
        <end position="760"/>
    </location>
</feature>
<feature type="compositionally biased region" description="Polar residues" evidence="1">
    <location>
        <begin position="1090"/>
        <end position="1122"/>
    </location>
</feature>
<dbReference type="InterPro" id="IPR036322">
    <property type="entry name" value="WD40_repeat_dom_sf"/>
</dbReference>
<evidence type="ECO:0000313" key="3">
    <source>
        <dbReference type="EMBL" id="CAG8503864.1"/>
    </source>
</evidence>